<keyword evidence="3" id="KW-0812">Transmembrane</keyword>
<feature type="region of interest" description="Disordered" evidence="2">
    <location>
        <begin position="71"/>
        <end position="91"/>
    </location>
</feature>
<protein>
    <recommendedName>
        <fullName evidence="8">Transcriptional attenuator, LytR family</fullName>
    </recommendedName>
</protein>
<comment type="similarity">
    <text evidence="1">Belongs to the LytR/CpsA/Psr (LCP) family.</text>
</comment>
<keyword evidence="3" id="KW-1133">Transmembrane helix</keyword>
<dbReference type="InterPro" id="IPR004474">
    <property type="entry name" value="LytR_CpsA_psr"/>
</dbReference>
<evidence type="ECO:0000313" key="7">
    <source>
        <dbReference type="Proteomes" id="UP000650511"/>
    </source>
</evidence>
<gene>
    <name evidence="6" type="ORF">GCM10011354_34960</name>
</gene>
<feature type="compositionally biased region" description="Basic and acidic residues" evidence="2">
    <location>
        <begin position="73"/>
        <end position="91"/>
    </location>
</feature>
<dbReference type="PANTHER" id="PTHR33392:SF6">
    <property type="entry name" value="POLYISOPRENYL-TEICHOIC ACID--PEPTIDOGLYCAN TEICHOIC ACID TRANSFERASE TAGU"/>
    <property type="match status" value="1"/>
</dbReference>
<dbReference type="AlphaFoldDB" id="A0A8J3ETH2"/>
<feature type="domain" description="LytR/CpsA/Psr regulator C-terminal" evidence="5">
    <location>
        <begin position="335"/>
        <end position="417"/>
    </location>
</feature>
<proteinExistence type="inferred from homology"/>
<dbReference type="Proteomes" id="UP000650511">
    <property type="component" value="Unassembled WGS sequence"/>
</dbReference>
<organism evidence="6 7">
    <name type="scientific">Egicoccus halophilus</name>
    <dbReference type="NCBI Taxonomy" id="1670830"/>
    <lineage>
        <taxon>Bacteria</taxon>
        <taxon>Bacillati</taxon>
        <taxon>Actinomycetota</taxon>
        <taxon>Nitriliruptoria</taxon>
        <taxon>Egicoccales</taxon>
        <taxon>Egicoccaceae</taxon>
        <taxon>Egicoccus</taxon>
    </lineage>
</organism>
<dbReference type="InterPro" id="IPR027381">
    <property type="entry name" value="LytR/CpsA/Psr_C"/>
</dbReference>
<dbReference type="Pfam" id="PF13399">
    <property type="entry name" value="LytR_C"/>
    <property type="match status" value="1"/>
</dbReference>
<reference evidence="6" key="1">
    <citation type="journal article" date="2014" name="Int. J. Syst. Evol. Microbiol.">
        <title>Complete genome sequence of Corynebacterium casei LMG S-19264T (=DSM 44701T), isolated from a smear-ripened cheese.</title>
        <authorList>
            <consortium name="US DOE Joint Genome Institute (JGI-PGF)"/>
            <person name="Walter F."/>
            <person name="Albersmeier A."/>
            <person name="Kalinowski J."/>
            <person name="Ruckert C."/>
        </authorList>
    </citation>
    <scope>NUCLEOTIDE SEQUENCE</scope>
    <source>
        <strain evidence="6">CGMCC 1.14988</strain>
    </source>
</reference>
<evidence type="ECO:0000259" key="5">
    <source>
        <dbReference type="Pfam" id="PF13399"/>
    </source>
</evidence>
<dbReference type="PANTHER" id="PTHR33392">
    <property type="entry name" value="POLYISOPRENYL-TEICHOIC ACID--PEPTIDOGLYCAN TEICHOIC ACID TRANSFERASE TAGU"/>
    <property type="match status" value="1"/>
</dbReference>
<dbReference type="InterPro" id="IPR050922">
    <property type="entry name" value="LytR/CpsA/Psr_CW_biosynth"/>
</dbReference>
<dbReference type="RefSeq" id="WP_130649256.1">
    <property type="nucleotide sequence ID" value="NZ_BMHA01000016.1"/>
</dbReference>
<accession>A0A8J3ETH2</accession>
<dbReference type="Gene3D" id="3.30.70.2390">
    <property type="match status" value="1"/>
</dbReference>
<sequence length="422" mass="44084">MSTDVDQDWGPRVRGGGRRRRPTAVRVLAGLLLLVLLAVALLAAWVTTRIPKLDVDGLARSGSPMHVLVVGSDSRESLSPEERRELSTGSAEGERTDTIFLLSVRGRDAALLAFPRDLLVRRCDGSEGRINAAVQIDGPSCLVQTVRELSGIPVHHYLEVTFGGFRDVVDAVGGVELCLEEPIDDRDAGIDLPAGCQTLDGRDALGYVRVRKIDDDFGRIGRQQTFLRALAGRIADPATLLHPGRVIALSNEAGDAVAADRRLGLLPLARLAWGGRALADGSATTSVVPADPGRTSGGADVLYVRRAEAETLFASFRDGSVFDGSAGEAGIVPGEVAVRVLNGAGVTGLAGQVGQLLESRGYEVVGVGNAEVTDTSVVRYPPGQGSGAALVANEVPGGARTEESGEVEHITLVLGRDAATAG</sequence>
<dbReference type="Gene3D" id="3.40.630.190">
    <property type="entry name" value="LCP protein"/>
    <property type="match status" value="1"/>
</dbReference>
<evidence type="ECO:0000256" key="2">
    <source>
        <dbReference type="SAM" id="MobiDB-lite"/>
    </source>
</evidence>
<feature type="domain" description="Cell envelope-related transcriptional attenuator" evidence="4">
    <location>
        <begin position="95"/>
        <end position="235"/>
    </location>
</feature>
<dbReference type="NCBIfam" id="TIGR00350">
    <property type="entry name" value="lytR_cpsA_psr"/>
    <property type="match status" value="1"/>
</dbReference>
<dbReference type="EMBL" id="BMHA01000016">
    <property type="protein sequence ID" value="GGI09615.1"/>
    <property type="molecule type" value="Genomic_DNA"/>
</dbReference>
<dbReference type="OrthoDB" id="9782542at2"/>
<comment type="caution">
    <text evidence="6">The sequence shown here is derived from an EMBL/GenBank/DDBJ whole genome shotgun (WGS) entry which is preliminary data.</text>
</comment>
<evidence type="ECO:0000256" key="3">
    <source>
        <dbReference type="SAM" id="Phobius"/>
    </source>
</evidence>
<name>A0A8J3ETH2_9ACTN</name>
<evidence type="ECO:0000256" key="1">
    <source>
        <dbReference type="ARBA" id="ARBA00006068"/>
    </source>
</evidence>
<dbReference type="Pfam" id="PF03816">
    <property type="entry name" value="LytR_cpsA_psr"/>
    <property type="match status" value="1"/>
</dbReference>
<keyword evidence="3" id="KW-0472">Membrane</keyword>
<feature type="transmembrane region" description="Helical" evidence="3">
    <location>
        <begin position="24"/>
        <end position="46"/>
    </location>
</feature>
<keyword evidence="7" id="KW-1185">Reference proteome</keyword>
<evidence type="ECO:0008006" key="8">
    <source>
        <dbReference type="Google" id="ProtNLM"/>
    </source>
</evidence>
<evidence type="ECO:0000313" key="6">
    <source>
        <dbReference type="EMBL" id="GGI09615.1"/>
    </source>
</evidence>
<reference evidence="6" key="2">
    <citation type="submission" date="2020-09" db="EMBL/GenBank/DDBJ databases">
        <authorList>
            <person name="Sun Q."/>
            <person name="Zhou Y."/>
        </authorList>
    </citation>
    <scope>NUCLEOTIDE SEQUENCE</scope>
    <source>
        <strain evidence="6">CGMCC 1.14988</strain>
    </source>
</reference>
<evidence type="ECO:0000259" key="4">
    <source>
        <dbReference type="Pfam" id="PF03816"/>
    </source>
</evidence>